<dbReference type="InterPro" id="IPR036047">
    <property type="entry name" value="F-box-like_dom_sf"/>
</dbReference>
<feature type="domain" description="F-box associated beta-propeller type 3" evidence="1">
    <location>
        <begin position="104"/>
        <end position="336"/>
    </location>
</feature>
<gene>
    <name evidence="2" type="ORF">Bca52824_026126</name>
</gene>
<dbReference type="PANTHER" id="PTHR31672:SF13">
    <property type="entry name" value="F-BOX PROTEIN CPR30-LIKE"/>
    <property type="match status" value="1"/>
</dbReference>
<name>A0A8X7SHE6_BRACI</name>
<accession>A0A8X7SHE6</accession>
<sequence>MVETRAQHRRRVTALKWDKVEAAGDVFRDILSRLSVRSIRLAKTVNKYWHGSVSDKHFATLQLAQSRKKPSYIACPRVNSAMKLYLLKPGKFNYRHHATIDPPGRSADHNMYMISSFNGLVCCINQLSVEHEEDYQIQICNPSTEETLLLPQGRPSFSTEPSIGVAYGPDISDYKIFRIFSVGERNAGEGDLRYECEVYSSSTGAWRSIGPVPHLPMYACFSPHRSSHVFAGGKIYWLVSLEDPGIVLSVDMEERCEVMELPQYSTELHDEDRITVATYLINLGGSLSLVVLHADYFDIWVWKEASWVLVTTDDLPFTDYEIVLFMTSSEKEILCVTGSHLWTYHFNTRKWKRRCRPPTRFIIPAVFPFTESLLPCNGGVRLEA</sequence>
<evidence type="ECO:0000313" key="2">
    <source>
        <dbReference type="EMBL" id="KAG2306378.1"/>
    </source>
</evidence>
<protein>
    <recommendedName>
        <fullName evidence="1">F-box associated beta-propeller type 3 domain-containing protein</fullName>
    </recommendedName>
</protein>
<dbReference type="PANTHER" id="PTHR31672">
    <property type="entry name" value="BNACNNG10540D PROTEIN"/>
    <property type="match status" value="1"/>
</dbReference>
<dbReference type="InterPro" id="IPR013187">
    <property type="entry name" value="F-box-assoc_dom_typ3"/>
</dbReference>
<keyword evidence="3" id="KW-1185">Reference proteome</keyword>
<dbReference type="Pfam" id="PF08268">
    <property type="entry name" value="FBA_3"/>
    <property type="match status" value="1"/>
</dbReference>
<dbReference type="InterPro" id="IPR050796">
    <property type="entry name" value="SCF_F-box_component"/>
</dbReference>
<comment type="caution">
    <text evidence="2">The sequence shown here is derived from an EMBL/GenBank/DDBJ whole genome shotgun (WGS) entry which is preliminary data.</text>
</comment>
<dbReference type="Proteomes" id="UP000886595">
    <property type="component" value="Unassembled WGS sequence"/>
</dbReference>
<dbReference type="SUPFAM" id="SSF50965">
    <property type="entry name" value="Galactose oxidase, central domain"/>
    <property type="match status" value="1"/>
</dbReference>
<dbReference type="InterPro" id="IPR011043">
    <property type="entry name" value="Gal_Oxase/kelch_b-propeller"/>
</dbReference>
<organism evidence="2 3">
    <name type="scientific">Brassica carinata</name>
    <name type="common">Ethiopian mustard</name>
    <name type="synonym">Abyssinian cabbage</name>
    <dbReference type="NCBI Taxonomy" id="52824"/>
    <lineage>
        <taxon>Eukaryota</taxon>
        <taxon>Viridiplantae</taxon>
        <taxon>Streptophyta</taxon>
        <taxon>Embryophyta</taxon>
        <taxon>Tracheophyta</taxon>
        <taxon>Spermatophyta</taxon>
        <taxon>Magnoliopsida</taxon>
        <taxon>eudicotyledons</taxon>
        <taxon>Gunneridae</taxon>
        <taxon>Pentapetalae</taxon>
        <taxon>rosids</taxon>
        <taxon>malvids</taxon>
        <taxon>Brassicales</taxon>
        <taxon>Brassicaceae</taxon>
        <taxon>Brassiceae</taxon>
        <taxon>Brassica</taxon>
    </lineage>
</organism>
<dbReference type="InterPro" id="IPR017451">
    <property type="entry name" value="F-box-assoc_interact_dom"/>
</dbReference>
<evidence type="ECO:0000313" key="3">
    <source>
        <dbReference type="Proteomes" id="UP000886595"/>
    </source>
</evidence>
<dbReference type="OrthoDB" id="1057022at2759"/>
<reference evidence="2 3" key="1">
    <citation type="submission" date="2020-02" db="EMBL/GenBank/DDBJ databases">
        <authorList>
            <person name="Ma Q."/>
            <person name="Huang Y."/>
            <person name="Song X."/>
            <person name="Pei D."/>
        </authorList>
    </citation>
    <scope>NUCLEOTIDE SEQUENCE [LARGE SCALE GENOMIC DNA]</scope>
    <source>
        <strain evidence="2">Sxm20200214</strain>
        <tissue evidence="2">Leaf</tissue>
    </source>
</reference>
<dbReference type="EMBL" id="JAAMPC010000006">
    <property type="protein sequence ID" value="KAG2306378.1"/>
    <property type="molecule type" value="Genomic_DNA"/>
</dbReference>
<dbReference type="SUPFAM" id="SSF81383">
    <property type="entry name" value="F-box domain"/>
    <property type="match status" value="1"/>
</dbReference>
<dbReference type="NCBIfam" id="TIGR01640">
    <property type="entry name" value="F_box_assoc_1"/>
    <property type="match status" value="1"/>
</dbReference>
<proteinExistence type="predicted"/>
<dbReference type="AlphaFoldDB" id="A0A8X7SHE6"/>
<evidence type="ECO:0000259" key="1">
    <source>
        <dbReference type="Pfam" id="PF08268"/>
    </source>
</evidence>